<evidence type="ECO:0000256" key="5">
    <source>
        <dbReference type="ARBA" id="ARBA00022679"/>
    </source>
</evidence>
<evidence type="ECO:0000256" key="3">
    <source>
        <dbReference type="ARBA" id="ARBA00022490"/>
    </source>
</evidence>
<keyword evidence="10" id="KW-1185">Reference proteome</keyword>
<organism evidence="9 10">
    <name type="scientific">Secundilactobacillus silagei JCM 19001</name>
    <dbReference type="NCBI Taxonomy" id="1302250"/>
    <lineage>
        <taxon>Bacteria</taxon>
        <taxon>Bacillati</taxon>
        <taxon>Bacillota</taxon>
        <taxon>Bacilli</taxon>
        <taxon>Lactobacillales</taxon>
        <taxon>Lactobacillaceae</taxon>
        <taxon>Secundilactobacillus</taxon>
    </lineage>
</organism>
<keyword evidence="7" id="KW-0418">Kinase</keyword>
<proteinExistence type="predicted"/>
<comment type="caution">
    <text evidence="9">The sequence shown here is derived from an EMBL/GenBank/DDBJ whole genome shotgun (WGS) entry which is preliminary data.</text>
</comment>
<keyword evidence="5" id="KW-0808">Transferase</keyword>
<dbReference type="GO" id="GO:0009401">
    <property type="term" value="P:phosphoenolpyruvate-dependent sugar phosphotransferase system"/>
    <property type="evidence" value="ECO:0007669"/>
    <property type="project" value="UniProtKB-KW"/>
</dbReference>
<dbReference type="GO" id="GO:0005737">
    <property type="term" value="C:cytoplasm"/>
    <property type="evidence" value="ECO:0007669"/>
    <property type="project" value="UniProtKB-SubCell"/>
</dbReference>
<evidence type="ECO:0000313" key="9">
    <source>
        <dbReference type="EMBL" id="GAX00876.1"/>
    </source>
</evidence>
<evidence type="ECO:0000256" key="2">
    <source>
        <dbReference type="ARBA" id="ARBA00022448"/>
    </source>
</evidence>
<dbReference type="STRING" id="1302250.GCA_001313225_00845"/>
<dbReference type="AlphaFoldDB" id="A0A1Z5IGP8"/>
<evidence type="ECO:0000256" key="7">
    <source>
        <dbReference type="ARBA" id="ARBA00022777"/>
    </source>
</evidence>
<dbReference type="EMBL" id="BCMG01000004">
    <property type="protein sequence ID" value="GAX00876.1"/>
    <property type="molecule type" value="Genomic_DNA"/>
</dbReference>
<dbReference type="Pfam" id="PF03830">
    <property type="entry name" value="PTSIIB_sorb"/>
    <property type="match status" value="1"/>
</dbReference>
<keyword evidence="3" id="KW-0963">Cytoplasm</keyword>
<evidence type="ECO:0000259" key="8">
    <source>
        <dbReference type="PROSITE" id="PS51101"/>
    </source>
</evidence>
<dbReference type="SUPFAM" id="SSF52728">
    <property type="entry name" value="PTS IIb component"/>
    <property type="match status" value="1"/>
</dbReference>
<accession>A0A1Z5IGP8</accession>
<keyword evidence="4" id="KW-0762">Sugar transport</keyword>
<feature type="domain" description="PTS EIIB type-4" evidence="8">
    <location>
        <begin position="1"/>
        <end position="167"/>
    </location>
</feature>
<evidence type="ECO:0000313" key="10">
    <source>
        <dbReference type="Proteomes" id="UP000198402"/>
    </source>
</evidence>
<protein>
    <submittedName>
        <fullName evidence="9">Mannose/fructose/sorbose-specific PTS system IIB component</fullName>
    </submittedName>
</protein>
<evidence type="ECO:0000256" key="6">
    <source>
        <dbReference type="ARBA" id="ARBA00022683"/>
    </source>
</evidence>
<dbReference type="InterPro" id="IPR004720">
    <property type="entry name" value="PTS_IIB_sorbose-sp"/>
</dbReference>
<evidence type="ECO:0000256" key="4">
    <source>
        <dbReference type="ARBA" id="ARBA00022597"/>
    </source>
</evidence>
<dbReference type="Gene3D" id="3.40.35.10">
    <property type="entry name" value="Phosphotransferase system, sorbose subfamily IIB component"/>
    <property type="match status" value="1"/>
</dbReference>
<dbReference type="GO" id="GO:0016301">
    <property type="term" value="F:kinase activity"/>
    <property type="evidence" value="ECO:0007669"/>
    <property type="project" value="UniProtKB-KW"/>
</dbReference>
<evidence type="ECO:0000256" key="1">
    <source>
        <dbReference type="ARBA" id="ARBA00004496"/>
    </source>
</evidence>
<dbReference type="OrthoDB" id="9788818at2"/>
<keyword evidence="2" id="KW-0813">Transport</keyword>
<sequence>MTMDIRLARIGSRLLPKQVASGWVKVTMPNRILIVSNRVVKDHLYQTLMLQSVPSGIEANVMTVKKMLAVYQDPRFDTFKPLLLTETAKDMAKLVKGGVDLTGIGINLGILAYRDGMKMLMNGVAVDKTEADALRFLTHKAHLKVVVQENPTDTPQNIEPFLDQLTV</sequence>
<keyword evidence="6" id="KW-0598">Phosphotransferase system</keyword>
<dbReference type="RefSeq" id="WP_089136442.1">
    <property type="nucleotide sequence ID" value="NZ_BCMG01000004.1"/>
</dbReference>
<name>A0A1Z5IGP8_9LACO</name>
<gene>
    <name evidence="9" type="primary">manX_2</name>
    <name evidence="9" type="ORF">IWT126_00896</name>
</gene>
<comment type="subcellular location">
    <subcellularLocation>
        <location evidence="1">Cytoplasm</location>
    </subcellularLocation>
</comment>
<dbReference type="PROSITE" id="PS51101">
    <property type="entry name" value="PTS_EIIB_TYPE_4"/>
    <property type="match status" value="1"/>
</dbReference>
<dbReference type="Proteomes" id="UP000198402">
    <property type="component" value="Unassembled WGS sequence"/>
</dbReference>
<dbReference type="GO" id="GO:0008982">
    <property type="term" value="F:protein-N(PI)-phosphohistidine-sugar phosphotransferase activity"/>
    <property type="evidence" value="ECO:0007669"/>
    <property type="project" value="InterPro"/>
</dbReference>
<dbReference type="InterPro" id="IPR036667">
    <property type="entry name" value="PTS_IIB_sorbose-sp_sf"/>
</dbReference>
<reference evidence="9 10" key="1">
    <citation type="submission" date="2015-11" db="EMBL/GenBank/DDBJ databases">
        <title>Draft genome sequences of new species of the genus Lactobacillus isolated from orchardgrass silage.</title>
        <authorList>
            <person name="Tohno M."/>
            <person name="Tanizawa Y."/>
            <person name="Arita M."/>
        </authorList>
    </citation>
    <scope>NUCLEOTIDE SEQUENCE [LARGE SCALE GENOMIC DNA]</scope>
    <source>
        <strain evidence="9 10">IWT126</strain>
    </source>
</reference>